<proteinExistence type="predicted"/>
<dbReference type="EMBL" id="BAABIK010000034">
    <property type="protein sequence ID" value="GAA4954934.1"/>
    <property type="molecule type" value="Genomic_DNA"/>
</dbReference>
<dbReference type="Proteomes" id="UP001499993">
    <property type="component" value="Unassembled WGS sequence"/>
</dbReference>
<evidence type="ECO:0000313" key="3">
    <source>
        <dbReference type="Proteomes" id="UP001499993"/>
    </source>
</evidence>
<evidence type="ECO:0000256" key="1">
    <source>
        <dbReference type="SAM" id="MobiDB-lite"/>
    </source>
</evidence>
<dbReference type="GO" id="GO:0016301">
    <property type="term" value="F:kinase activity"/>
    <property type="evidence" value="ECO:0007669"/>
    <property type="project" value="UniProtKB-KW"/>
</dbReference>
<comment type="caution">
    <text evidence="2">The sequence shown here is derived from an EMBL/GenBank/DDBJ whole genome shotgun (WGS) entry which is preliminary data.</text>
</comment>
<dbReference type="NCBIfam" id="NF006743">
    <property type="entry name" value="PRK09270.1-2"/>
    <property type="match status" value="1"/>
</dbReference>
<feature type="region of interest" description="Disordered" evidence="1">
    <location>
        <begin position="217"/>
        <end position="247"/>
    </location>
</feature>
<evidence type="ECO:0000313" key="2">
    <source>
        <dbReference type="EMBL" id="GAA4954934.1"/>
    </source>
</evidence>
<keyword evidence="2" id="KW-0808">Transferase</keyword>
<organism evidence="2 3">
    <name type="scientific">Streptomonospora halophila</name>
    <dbReference type="NCBI Taxonomy" id="427369"/>
    <lineage>
        <taxon>Bacteria</taxon>
        <taxon>Bacillati</taxon>
        <taxon>Actinomycetota</taxon>
        <taxon>Actinomycetes</taxon>
        <taxon>Streptosporangiales</taxon>
        <taxon>Nocardiopsidaceae</taxon>
        <taxon>Streptomonospora</taxon>
    </lineage>
</organism>
<dbReference type="Gene3D" id="3.40.50.300">
    <property type="entry name" value="P-loop containing nucleotide triphosphate hydrolases"/>
    <property type="match status" value="1"/>
</dbReference>
<dbReference type="PANTHER" id="PTHR10285">
    <property type="entry name" value="URIDINE KINASE"/>
    <property type="match status" value="1"/>
</dbReference>
<sequence length="247" mass="26731">MGAMLLEDLAAETAALADRAPSRAFLGLAGAPGAGKSALARYLVDEVRAELGPDTAAYLPMDGFHLSNAQLDRLGRRDRKGAPDTFDVHGYLALLRRLHAVADAPVYAPDFDRAADEPIAARLAVEPGVRLIVTEGNYLAEDAPLWREVRALLTDLWYVEADDETREARLVERQLTGGRSLDEARAWVRRSDRANGELVKATRRNCSRVVRLGDAEPLRRKAAGPGGRRPSEGTAGGPVADSWRDGA</sequence>
<keyword evidence="2" id="KW-0418">Kinase</keyword>
<keyword evidence="3" id="KW-1185">Reference proteome</keyword>
<dbReference type="InterPro" id="IPR027417">
    <property type="entry name" value="P-loop_NTPase"/>
</dbReference>
<dbReference type="SUPFAM" id="SSF52540">
    <property type="entry name" value="P-loop containing nucleoside triphosphate hydrolases"/>
    <property type="match status" value="1"/>
</dbReference>
<name>A0ABP9GYA2_9ACTN</name>
<protein>
    <submittedName>
        <fullName evidence="2">Nucleoside/nucleotide kinase family protein</fullName>
    </submittedName>
</protein>
<accession>A0ABP9GYA2</accession>
<reference evidence="3" key="1">
    <citation type="journal article" date="2019" name="Int. J. Syst. Evol. Microbiol.">
        <title>The Global Catalogue of Microorganisms (GCM) 10K type strain sequencing project: providing services to taxonomists for standard genome sequencing and annotation.</title>
        <authorList>
            <consortium name="The Broad Institute Genomics Platform"/>
            <consortium name="The Broad Institute Genome Sequencing Center for Infectious Disease"/>
            <person name="Wu L."/>
            <person name="Ma J."/>
        </authorList>
    </citation>
    <scope>NUCLEOTIDE SEQUENCE [LARGE SCALE GENOMIC DNA]</scope>
    <source>
        <strain evidence="3">JCM 18123</strain>
    </source>
</reference>
<gene>
    <name evidence="2" type="ORF">GCM10023224_45550</name>
</gene>